<dbReference type="EMBL" id="GISG01143118">
    <property type="protein sequence ID" value="MBA4645647.1"/>
    <property type="molecule type" value="Transcribed_RNA"/>
</dbReference>
<evidence type="ECO:0000313" key="1">
    <source>
        <dbReference type="EMBL" id="MBA4645647.1"/>
    </source>
</evidence>
<reference evidence="1" key="2">
    <citation type="submission" date="2020-07" db="EMBL/GenBank/DDBJ databases">
        <authorList>
            <person name="Vera ALvarez R."/>
            <person name="Arias-Moreno D.M."/>
            <person name="Jimenez-Jacinto V."/>
            <person name="Jimenez-Bremont J.F."/>
            <person name="Swaminathan K."/>
            <person name="Moose S.P."/>
            <person name="Guerrero-Gonzalez M.L."/>
            <person name="Marino-Ramirez L."/>
            <person name="Landsman D."/>
            <person name="Rodriguez-Kessler M."/>
            <person name="Delgado-Sanchez P."/>
        </authorList>
    </citation>
    <scope>NUCLEOTIDE SEQUENCE</scope>
    <source>
        <tissue evidence="1">Cladode</tissue>
    </source>
</reference>
<proteinExistence type="predicted"/>
<dbReference type="AlphaFoldDB" id="A0A7C9DMY1"/>
<organism evidence="1">
    <name type="scientific">Opuntia streptacantha</name>
    <name type="common">Prickly pear cactus</name>
    <name type="synonym">Opuntia cardona</name>
    <dbReference type="NCBI Taxonomy" id="393608"/>
    <lineage>
        <taxon>Eukaryota</taxon>
        <taxon>Viridiplantae</taxon>
        <taxon>Streptophyta</taxon>
        <taxon>Embryophyta</taxon>
        <taxon>Tracheophyta</taxon>
        <taxon>Spermatophyta</taxon>
        <taxon>Magnoliopsida</taxon>
        <taxon>eudicotyledons</taxon>
        <taxon>Gunneridae</taxon>
        <taxon>Pentapetalae</taxon>
        <taxon>Caryophyllales</taxon>
        <taxon>Cactineae</taxon>
        <taxon>Cactaceae</taxon>
        <taxon>Opuntioideae</taxon>
        <taxon>Opuntia</taxon>
    </lineage>
</organism>
<accession>A0A7C9DMY1</accession>
<name>A0A7C9DMY1_OPUST</name>
<sequence>MAMSSPKAAAWPSLFSFGPTWAVLHCNASFFVNRFCCQFSLHAEIEEFKNGGIQDLAIGFLGQQLNLLNDMNSPAILQIGRVHVLNRRFNAFSLLLPSRSEILFESPDRPPPQLPRPFPFSLSSYSHGPLRRREQTVPVGVDVAAVGEPENHRRQGFIFWMLPQHPLRLKPGQTPPLLVL</sequence>
<protein>
    <submittedName>
        <fullName evidence="1">Uncharacterized protein</fullName>
    </submittedName>
</protein>
<reference evidence="1" key="1">
    <citation type="journal article" date="2013" name="J. Plant Res.">
        <title>Effect of fungi and light on seed germination of three Opuntia species from semiarid lands of central Mexico.</title>
        <authorList>
            <person name="Delgado-Sanchez P."/>
            <person name="Jimenez-Bremont J.F."/>
            <person name="Guerrero-Gonzalez Mde L."/>
            <person name="Flores J."/>
        </authorList>
    </citation>
    <scope>NUCLEOTIDE SEQUENCE</scope>
    <source>
        <tissue evidence="1">Cladode</tissue>
    </source>
</reference>